<feature type="region of interest" description="Disordered" evidence="1">
    <location>
        <begin position="264"/>
        <end position="288"/>
    </location>
</feature>
<evidence type="ECO:0000256" key="1">
    <source>
        <dbReference type="SAM" id="MobiDB-lite"/>
    </source>
</evidence>
<keyword evidence="4" id="KW-1185">Reference proteome</keyword>
<proteinExistence type="predicted"/>
<accession>A0AAD9GAL9</accession>
<sequence>MEDVNALPLRQNVTRHVSSNVAHIYAENDLTARKEYPPSECPAIVHGGNIQRYDLDTLTKEQLLVLMCFSNSIVSQTIPVKCILMTLKALKTNLSAEYVEICFPDKESTDWIIHSVGKDGVLHKKFVPNLSEGAYHHAFKNATVLLIDDCEGDALYDKQLDKHNDVELRNLLICPLLDSKKTVWGVAGIANCPASVKCAFNKRMHCGTSTPPSDVYETRQNSESTYVPSCASSAMSSGATTALPAQNSISIHEANIAIEPIMENTEDSGNDNGTRHVRPDQTLEPEGPWDENAVTFALQICDIGGQCISNAIGWRQLEATREKADGLLTLMHSLFTDRLGMQSCVVALTTHARKLIQAERCTVYIVDRMHDQLWSISSDDGYQVVIPLRQGCASRCVANGEIIVIENAYEDANFVPEFDSRAGVEIRNVAWVPIKSGDCIRVLAVIEVINKQAEELLHFTEDDLRLLEIFSAIVGPQLEKSDFAVSVSRPAETEAGLAFKTVPQTIASAARQHIAEPCIPETEEE</sequence>
<dbReference type="InterPro" id="IPR003018">
    <property type="entry name" value="GAF"/>
</dbReference>
<evidence type="ECO:0000313" key="3">
    <source>
        <dbReference type="EMBL" id="KAK1934879.1"/>
    </source>
</evidence>
<protein>
    <submittedName>
        <fullName evidence="3">cAMP-specific phosphodiesterase</fullName>
    </submittedName>
</protein>
<organism evidence="3 4">
    <name type="scientific">Babesia divergens</name>
    <dbReference type="NCBI Taxonomy" id="32595"/>
    <lineage>
        <taxon>Eukaryota</taxon>
        <taxon>Sar</taxon>
        <taxon>Alveolata</taxon>
        <taxon>Apicomplexa</taxon>
        <taxon>Aconoidasida</taxon>
        <taxon>Piroplasmida</taxon>
        <taxon>Babesiidae</taxon>
        <taxon>Babesia</taxon>
    </lineage>
</organism>
<evidence type="ECO:0000313" key="4">
    <source>
        <dbReference type="Proteomes" id="UP001195914"/>
    </source>
</evidence>
<reference evidence="3" key="1">
    <citation type="journal article" date="2014" name="Nucleic Acids Res.">
        <title>The evolutionary dynamics of variant antigen genes in Babesia reveal a history of genomic innovation underlying host-parasite interaction.</title>
        <authorList>
            <person name="Jackson A.P."/>
            <person name="Otto T.D."/>
            <person name="Darby A."/>
            <person name="Ramaprasad A."/>
            <person name="Xia D."/>
            <person name="Echaide I.E."/>
            <person name="Farber M."/>
            <person name="Gahlot S."/>
            <person name="Gamble J."/>
            <person name="Gupta D."/>
            <person name="Gupta Y."/>
            <person name="Jackson L."/>
            <person name="Malandrin L."/>
            <person name="Malas T.B."/>
            <person name="Moussa E."/>
            <person name="Nair M."/>
            <person name="Reid A.J."/>
            <person name="Sanders M."/>
            <person name="Sharma J."/>
            <person name="Tracey A."/>
            <person name="Quail M.A."/>
            <person name="Weir W."/>
            <person name="Wastling J.M."/>
            <person name="Hall N."/>
            <person name="Willadsen P."/>
            <person name="Lingelbach K."/>
            <person name="Shiels B."/>
            <person name="Tait A."/>
            <person name="Berriman M."/>
            <person name="Allred D.R."/>
            <person name="Pain A."/>
        </authorList>
    </citation>
    <scope>NUCLEOTIDE SEQUENCE</scope>
    <source>
        <strain evidence="3">1802A</strain>
    </source>
</reference>
<reference evidence="3" key="2">
    <citation type="submission" date="2021-05" db="EMBL/GenBank/DDBJ databases">
        <authorList>
            <person name="Pain A."/>
        </authorList>
    </citation>
    <scope>NUCLEOTIDE SEQUENCE</scope>
    <source>
        <strain evidence="3">1802A</strain>
    </source>
</reference>
<dbReference type="Gene3D" id="3.30.450.40">
    <property type="match status" value="2"/>
</dbReference>
<feature type="domain" description="GAF" evidence="2">
    <location>
        <begin position="79"/>
        <end position="318"/>
    </location>
</feature>
<dbReference type="SUPFAM" id="SSF55781">
    <property type="entry name" value="GAF domain-like"/>
    <property type="match status" value="2"/>
</dbReference>
<dbReference type="InterPro" id="IPR029016">
    <property type="entry name" value="GAF-like_dom_sf"/>
</dbReference>
<name>A0AAD9GAL9_BABDI</name>
<dbReference type="Pfam" id="PF01590">
    <property type="entry name" value="GAF"/>
    <property type="match status" value="1"/>
</dbReference>
<dbReference type="AlphaFoldDB" id="A0AAD9GAL9"/>
<feature type="domain" description="GAF" evidence="2">
    <location>
        <begin position="340"/>
        <end position="488"/>
    </location>
</feature>
<comment type="caution">
    <text evidence="3">The sequence shown here is derived from an EMBL/GenBank/DDBJ whole genome shotgun (WGS) entry which is preliminary data.</text>
</comment>
<dbReference type="EMBL" id="JAHBMH010000062">
    <property type="protein sequence ID" value="KAK1934879.1"/>
    <property type="molecule type" value="Genomic_DNA"/>
</dbReference>
<gene>
    <name evidence="3" type="ORF">X943_002661</name>
</gene>
<dbReference type="SMART" id="SM00065">
    <property type="entry name" value="GAF"/>
    <property type="match status" value="2"/>
</dbReference>
<dbReference type="Proteomes" id="UP001195914">
    <property type="component" value="Unassembled WGS sequence"/>
</dbReference>
<evidence type="ECO:0000259" key="2">
    <source>
        <dbReference type="SMART" id="SM00065"/>
    </source>
</evidence>